<accession>A0A1F5VXR0</accession>
<protein>
    <recommendedName>
        <fullName evidence="1">YgjP-like metallopeptidase domain-containing protein</fullName>
    </recommendedName>
</protein>
<comment type="caution">
    <text evidence="2">The sequence shown here is derived from an EMBL/GenBank/DDBJ whole genome shotgun (WGS) entry which is preliminary data.</text>
</comment>
<dbReference type="Gene3D" id="3.30.2010.10">
    <property type="entry name" value="Metalloproteases ('zincins'), catalytic domain"/>
    <property type="match status" value="1"/>
</dbReference>
<dbReference type="InterPro" id="IPR002725">
    <property type="entry name" value="YgjP-like_metallopeptidase"/>
</dbReference>
<dbReference type="EMBL" id="MFGW01000008">
    <property type="protein sequence ID" value="OGF68232.1"/>
    <property type="molecule type" value="Genomic_DNA"/>
</dbReference>
<dbReference type="PANTHER" id="PTHR30399">
    <property type="entry name" value="UNCHARACTERIZED PROTEIN YGJP"/>
    <property type="match status" value="1"/>
</dbReference>
<dbReference type="AlphaFoldDB" id="A0A1F5VXR0"/>
<organism evidence="2 3">
    <name type="scientific">Candidatus Fischerbacteria bacterium RBG_13_37_8</name>
    <dbReference type="NCBI Taxonomy" id="1817863"/>
    <lineage>
        <taxon>Bacteria</taxon>
        <taxon>Candidatus Fischeribacteriota</taxon>
    </lineage>
</organism>
<evidence type="ECO:0000313" key="2">
    <source>
        <dbReference type="EMBL" id="OGF68232.1"/>
    </source>
</evidence>
<gene>
    <name evidence="2" type="ORF">A2Y62_16020</name>
</gene>
<dbReference type="Pfam" id="PF01863">
    <property type="entry name" value="YgjP-like"/>
    <property type="match status" value="1"/>
</dbReference>
<evidence type="ECO:0000259" key="1">
    <source>
        <dbReference type="Pfam" id="PF01863"/>
    </source>
</evidence>
<dbReference type="Proteomes" id="UP000178943">
    <property type="component" value="Unassembled WGS sequence"/>
</dbReference>
<sequence length="181" mass="21906">MVLPDIPYKITHRAVHYPRLEFKTGELVLILPFGLSPDKLMEKHSKWIKEKFNFIAECIEDASEKRIPDRTIHEFKELVLRFMKKASKNLHKVPHKVHFRKMKTKWASMSSKKKLTINILMQYLPNNLIEYVIFHEIAHLIVKKHNEVFWKIVSQRFKNYKKLEKELFSFWFLITRMAKQN</sequence>
<name>A0A1F5VXR0_9BACT</name>
<evidence type="ECO:0000313" key="3">
    <source>
        <dbReference type="Proteomes" id="UP000178943"/>
    </source>
</evidence>
<dbReference type="InterPro" id="IPR053136">
    <property type="entry name" value="UTP_pyrophosphatase-like"/>
</dbReference>
<dbReference type="STRING" id="1817863.A2Y62_16020"/>
<proteinExistence type="predicted"/>
<dbReference type="PANTHER" id="PTHR30399:SF1">
    <property type="entry name" value="UTP PYROPHOSPHATASE"/>
    <property type="match status" value="1"/>
</dbReference>
<feature type="domain" description="YgjP-like metallopeptidase" evidence="1">
    <location>
        <begin position="63"/>
        <end position="167"/>
    </location>
</feature>
<dbReference type="CDD" id="cd07344">
    <property type="entry name" value="M48_yhfN_like"/>
    <property type="match status" value="1"/>
</dbReference>
<reference evidence="2 3" key="1">
    <citation type="journal article" date="2016" name="Nat. Commun.">
        <title>Thousands of microbial genomes shed light on interconnected biogeochemical processes in an aquifer system.</title>
        <authorList>
            <person name="Anantharaman K."/>
            <person name="Brown C.T."/>
            <person name="Hug L.A."/>
            <person name="Sharon I."/>
            <person name="Castelle C.J."/>
            <person name="Probst A.J."/>
            <person name="Thomas B.C."/>
            <person name="Singh A."/>
            <person name="Wilkins M.J."/>
            <person name="Karaoz U."/>
            <person name="Brodie E.L."/>
            <person name="Williams K.H."/>
            <person name="Hubbard S.S."/>
            <person name="Banfield J.F."/>
        </authorList>
    </citation>
    <scope>NUCLEOTIDE SEQUENCE [LARGE SCALE GENOMIC DNA]</scope>
</reference>